<comment type="caution">
    <text evidence="2">The sequence shown here is derived from an EMBL/GenBank/DDBJ whole genome shotgun (WGS) entry which is preliminary data.</text>
</comment>
<keyword evidence="3" id="KW-1185">Reference proteome</keyword>
<accession>A0AA36CK83</accession>
<evidence type="ECO:0000313" key="3">
    <source>
        <dbReference type="Proteomes" id="UP001177023"/>
    </source>
</evidence>
<feature type="region of interest" description="Disordered" evidence="1">
    <location>
        <begin position="44"/>
        <end position="64"/>
    </location>
</feature>
<organism evidence="2 3">
    <name type="scientific">Mesorhabditis spiculigera</name>
    <dbReference type="NCBI Taxonomy" id="96644"/>
    <lineage>
        <taxon>Eukaryota</taxon>
        <taxon>Metazoa</taxon>
        <taxon>Ecdysozoa</taxon>
        <taxon>Nematoda</taxon>
        <taxon>Chromadorea</taxon>
        <taxon>Rhabditida</taxon>
        <taxon>Rhabditina</taxon>
        <taxon>Rhabditomorpha</taxon>
        <taxon>Rhabditoidea</taxon>
        <taxon>Rhabditidae</taxon>
        <taxon>Mesorhabditinae</taxon>
        <taxon>Mesorhabditis</taxon>
    </lineage>
</organism>
<feature type="non-terminal residue" evidence="2">
    <location>
        <position position="88"/>
    </location>
</feature>
<evidence type="ECO:0000313" key="2">
    <source>
        <dbReference type="EMBL" id="CAJ0570343.1"/>
    </source>
</evidence>
<sequence length="88" mass="9539">MSEKSNRFFHTPSQSFDMGLGKVKFAPGTVTPPLRRSVELETIERPASAEPPKPRLGAGRAKVHPSDVKLGRAVSSPSLDKIGKDWAV</sequence>
<dbReference type="AlphaFoldDB" id="A0AA36CK83"/>
<gene>
    <name evidence="2" type="ORF">MSPICULIGERA_LOCUS8785</name>
</gene>
<name>A0AA36CK83_9BILA</name>
<dbReference type="Proteomes" id="UP001177023">
    <property type="component" value="Unassembled WGS sequence"/>
</dbReference>
<evidence type="ECO:0000256" key="1">
    <source>
        <dbReference type="SAM" id="MobiDB-lite"/>
    </source>
</evidence>
<protein>
    <submittedName>
        <fullName evidence="2">Uncharacterized protein</fullName>
    </submittedName>
</protein>
<dbReference type="EMBL" id="CATQJA010002293">
    <property type="protein sequence ID" value="CAJ0570343.1"/>
    <property type="molecule type" value="Genomic_DNA"/>
</dbReference>
<proteinExistence type="predicted"/>
<reference evidence="2" key="1">
    <citation type="submission" date="2023-06" db="EMBL/GenBank/DDBJ databases">
        <authorList>
            <person name="Delattre M."/>
        </authorList>
    </citation>
    <scope>NUCLEOTIDE SEQUENCE</scope>
    <source>
        <strain evidence="2">AF72</strain>
    </source>
</reference>